<reference evidence="3 4" key="1">
    <citation type="submission" date="2019-07" db="EMBL/GenBank/DDBJ databases">
        <title>Novel species of Flavobacterium.</title>
        <authorList>
            <person name="Liu Q."/>
            <person name="Xin Y.-H."/>
        </authorList>
    </citation>
    <scope>NUCLEOTIDE SEQUENCE [LARGE SCALE GENOMIC DNA]</scope>
    <source>
        <strain evidence="1 3">GSP39</strain>
        <strain evidence="2 4">GSR22</strain>
    </source>
</reference>
<evidence type="ECO:0000313" key="3">
    <source>
        <dbReference type="Proteomes" id="UP000318528"/>
    </source>
</evidence>
<dbReference type="EMBL" id="VJZL01000009">
    <property type="protein sequence ID" value="TRX10716.1"/>
    <property type="molecule type" value="Genomic_DNA"/>
</dbReference>
<evidence type="ECO:0000313" key="2">
    <source>
        <dbReference type="EMBL" id="TRX10716.1"/>
    </source>
</evidence>
<proteinExistence type="predicted"/>
<dbReference type="RefSeq" id="WP_143386395.1">
    <property type="nucleotide sequence ID" value="NZ_VJZL01000009.1"/>
</dbReference>
<organism evidence="2 4">
    <name type="scientific">Flavobacterium gawalongense</name>
    <dbReference type="NCBI Taxonomy" id="2594432"/>
    <lineage>
        <taxon>Bacteria</taxon>
        <taxon>Pseudomonadati</taxon>
        <taxon>Bacteroidota</taxon>
        <taxon>Flavobacteriia</taxon>
        <taxon>Flavobacteriales</taxon>
        <taxon>Flavobacteriaceae</taxon>
        <taxon>Flavobacterium</taxon>
    </lineage>
</organism>
<dbReference type="PROSITE" id="PS51257">
    <property type="entry name" value="PROKAR_LIPOPROTEIN"/>
    <property type="match status" value="1"/>
</dbReference>
<dbReference type="Proteomes" id="UP000318528">
    <property type="component" value="Unassembled WGS sequence"/>
</dbReference>
<sequence>MKKVILLGVVFMSILVSCKKEKEMEEAPAASEKIAVEEPVSEECYSAIIKKDTISMTLTIKGDQLTSGKLSYNFYEKDKSFGTLVGKIKGDTLFADYAFMSEGIATVRQVAFLKKGNTYVEGYGDVTDDNKGKVIFKDVIQLKFEGNIVLSKVDCKM</sequence>
<dbReference type="Proteomes" id="UP000318669">
    <property type="component" value="Unassembled WGS sequence"/>
</dbReference>
<name>A0A553BR40_9FLAO</name>
<evidence type="ECO:0008006" key="5">
    <source>
        <dbReference type="Google" id="ProtNLM"/>
    </source>
</evidence>
<dbReference type="EMBL" id="VJZN01000010">
    <property type="protein sequence ID" value="TRX06866.1"/>
    <property type="molecule type" value="Genomic_DNA"/>
</dbReference>
<accession>A0A553BR40</accession>
<protein>
    <recommendedName>
        <fullName evidence="5">Lipoprotein</fullName>
    </recommendedName>
</protein>
<comment type="caution">
    <text evidence="2">The sequence shown here is derived from an EMBL/GenBank/DDBJ whole genome shotgun (WGS) entry which is preliminary data.</text>
</comment>
<evidence type="ECO:0000313" key="4">
    <source>
        <dbReference type="Proteomes" id="UP000318669"/>
    </source>
</evidence>
<keyword evidence="3" id="KW-1185">Reference proteome</keyword>
<dbReference type="AlphaFoldDB" id="A0A553BR40"/>
<dbReference type="OrthoDB" id="794403at2"/>
<evidence type="ECO:0000313" key="1">
    <source>
        <dbReference type="EMBL" id="TRX06866.1"/>
    </source>
</evidence>
<gene>
    <name evidence="2" type="ORF">FNW11_06910</name>
    <name evidence="1" type="ORF">FNW12_07870</name>
</gene>